<feature type="non-terminal residue" evidence="3">
    <location>
        <position position="169"/>
    </location>
</feature>
<evidence type="ECO:0000259" key="2">
    <source>
        <dbReference type="PROSITE" id="PS51900"/>
    </source>
</evidence>
<name>X1L4S5_9ZZZZ</name>
<reference evidence="3" key="1">
    <citation type="journal article" date="2014" name="Front. Microbiol.">
        <title>High frequency of phylogenetically diverse reductive dehalogenase-homologous genes in deep subseafloor sedimentary metagenomes.</title>
        <authorList>
            <person name="Kawai M."/>
            <person name="Futagami T."/>
            <person name="Toyoda A."/>
            <person name="Takaki Y."/>
            <person name="Nishi S."/>
            <person name="Hori S."/>
            <person name="Arai W."/>
            <person name="Tsubouchi T."/>
            <person name="Morono Y."/>
            <person name="Uchiyama I."/>
            <person name="Ito T."/>
            <person name="Fujiyama A."/>
            <person name="Inagaki F."/>
            <person name="Takami H."/>
        </authorList>
    </citation>
    <scope>NUCLEOTIDE SEQUENCE</scope>
    <source>
        <strain evidence="3">Expedition CK06-06</strain>
    </source>
</reference>
<sequence>MEESSKSIIKHIPDFLDYCKVEKDLSNNTRKNYQRYLNKFVVWLKKNDKENIKPHQLSSDDIWKYRLFLSRNINPKTGKSLKKTTQNYYLIALRALLSYFSTRDVVSLPVLKVSLPELKKEEKQPVNYLNLEQVKKLISLPNTKIESGLRDQVVLGILISSGLKVRQLI</sequence>
<dbReference type="InterPro" id="IPR004107">
    <property type="entry name" value="Integrase_SAM-like_N"/>
</dbReference>
<dbReference type="EMBL" id="BARV01011981">
    <property type="protein sequence ID" value="GAI14362.1"/>
    <property type="molecule type" value="Genomic_DNA"/>
</dbReference>
<dbReference type="Gene3D" id="1.10.150.130">
    <property type="match status" value="1"/>
</dbReference>
<dbReference type="GO" id="GO:0015074">
    <property type="term" value="P:DNA integration"/>
    <property type="evidence" value="ECO:0007669"/>
    <property type="project" value="InterPro"/>
</dbReference>
<evidence type="ECO:0000256" key="1">
    <source>
        <dbReference type="ARBA" id="ARBA00023125"/>
    </source>
</evidence>
<dbReference type="InterPro" id="IPR010998">
    <property type="entry name" value="Integrase_recombinase_N"/>
</dbReference>
<proteinExistence type="predicted"/>
<keyword evidence="1" id="KW-0238">DNA-binding</keyword>
<dbReference type="PROSITE" id="PS51900">
    <property type="entry name" value="CB"/>
    <property type="match status" value="1"/>
</dbReference>
<dbReference type="InterPro" id="IPR011010">
    <property type="entry name" value="DNA_brk_join_enz"/>
</dbReference>
<protein>
    <recommendedName>
        <fullName evidence="2">Core-binding (CB) domain-containing protein</fullName>
    </recommendedName>
</protein>
<dbReference type="AlphaFoldDB" id="X1L4S5"/>
<dbReference type="GO" id="GO:0003677">
    <property type="term" value="F:DNA binding"/>
    <property type="evidence" value="ECO:0007669"/>
    <property type="project" value="UniProtKB-KW"/>
</dbReference>
<dbReference type="Pfam" id="PF02899">
    <property type="entry name" value="Phage_int_SAM_1"/>
    <property type="match status" value="1"/>
</dbReference>
<gene>
    <name evidence="3" type="ORF">S06H3_22420</name>
</gene>
<accession>X1L4S5</accession>
<dbReference type="InterPro" id="IPR044068">
    <property type="entry name" value="CB"/>
</dbReference>
<evidence type="ECO:0000313" key="3">
    <source>
        <dbReference type="EMBL" id="GAI14362.1"/>
    </source>
</evidence>
<comment type="caution">
    <text evidence="3">The sequence shown here is derived from an EMBL/GenBank/DDBJ whole genome shotgun (WGS) entry which is preliminary data.</text>
</comment>
<organism evidence="3">
    <name type="scientific">marine sediment metagenome</name>
    <dbReference type="NCBI Taxonomy" id="412755"/>
    <lineage>
        <taxon>unclassified sequences</taxon>
        <taxon>metagenomes</taxon>
        <taxon>ecological metagenomes</taxon>
    </lineage>
</organism>
<feature type="domain" description="Core-binding (CB)" evidence="2">
    <location>
        <begin position="6"/>
        <end position="101"/>
    </location>
</feature>
<dbReference type="SUPFAM" id="SSF56349">
    <property type="entry name" value="DNA breaking-rejoining enzymes"/>
    <property type="match status" value="1"/>
</dbReference>